<feature type="domain" description="Reverse transcriptase" evidence="2">
    <location>
        <begin position="294"/>
        <end position="560"/>
    </location>
</feature>
<evidence type="ECO:0000259" key="2">
    <source>
        <dbReference type="PROSITE" id="PS50878"/>
    </source>
</evidence>
<dbReference type="SUPFAM" id="SSF56672">
    <property type="entry name" value="DNA/RNA polymerases"/>
    <property type="match status" value="1"/>
</dbReference>
<feature type="compositionally biased region" description="Basic residues" evidence="1">
    <location>
        <begin position="140"/>
        <end position="149"/>
    </location>
</feature>
<feature type="region of interest" description="Disordered" evidence="1">
    <location>
        <begin position="130"/>
        <end position="164"/>
    </location>
</feature>
<protein>
    <recommendedName>
        <fullName evidence="2">Reverse transcriptase domain-containing protein</fullName>
    </recommendedName>
</protein>
<dbReference type="InterPro" id="IPR000477">
    <property type="entry name" value="RT_dom"/>
</dbReference>
<dbReference type="PROSITE" id="PS50878">
    <property type="entry name" value="RT_POL"/>
    <property type="match status" value="1"/>
</dbReference>
<proteinExistence type="predicted"/>
<dbReference type="AlphaFoldDB" id="A0AAD8QUE4"/>
<dbReference type="Proteomes" id="UP001231189">
    <property type="component" value="Unassembled WGS sequence"/>
</dbReference>
<sequence>MDPACNGGDQGGADEAPTRPKLFVGDLSVPARGRGSKTVCGFVQPEDSNWHSAVPEGLADVEELLEGEVDMEDEDVIELEPEEDEEPATEASRRWRLVGRDGFEENEAEGSSEVDAGLAKRITSLSFPLARTDVPEGNGGRHKASKKTVSRGGRNRGQLKTPQGSGIVENLIPLAMFPAYPSSSYLAGLGSEEMIPPLRGLDSFVFSAGDTLMSDADSILGKRSAQHEEGESEDMSKAMVVRDGTSSAGKLKKGKTGAEKIGPLKAPGPDGFPARFFQQNWGLLKDEIVLAVKEFFRTGVMPDGVNDATIVLIPKVDQPKKVTDFKPISLCNVIYKVLAKCLVNRMRPILDDLISPNQSAFVPGRLITDNALVAFECFHYIQQEKDPEKSMCAYKLDLSKAYDRVDWTFLEQAMQKIGFDHRWVKWIMTCVTTVRYNVKFNGAILDSFVPSRGLRQGDPLSLFLFLFIADGLSALLRQAMEQQDITPVKVCARAPGVSHLLFADDTLLFFKANPLEAQQAKRVIEAYAKATGQLINNLKCSIMFSTKCPEEMQEEIRDVLQVHRPEFEPKYLRLPTPEGRLNRGKLQSLQVRFTKRFMEWGDAFPSQATKEILIKAVAQAIPTYIMGVFKLPMSLCDDLNRMVRNYWWGSSEGNASSSWQEIQYGLELLKKGLVWRIGNGSQIRIWRDPWLPRPHSYRPISSQRNCRLRRVAELLTEEGEWNMDLLRQYFLQVDVEEISKLKISPRREDDVLAWGPDRRGIFSVRSAYKLAWDNLHRTSSCAASRATDSNRAV</sequence>
<feature type="region of interest" description="Disordered" evidence="1">
    <location>
        <begin position="1"/>
        <end position="22"/>
    </location>
</feature>
<dbReference type="PANTHER" id="PTHR46890:SF48">
    <property type="entry name" value="RNA-DIRECTED DNA POLYMERASE"/>
    <property type="match status" value="1"/>
</dbReference>
<organism evidence="3 4">
    <name type="scientific">Lolium multiflorum</name>
    <name type="common">Italian ryegrass</name>
    <name type="synonym">Lolium perenne subsp. multiflorum</name>
    <dbReference type="NCBI Taxonomy" id="4521"/>
    <lineage>
        <taxon>Eukaryota</taxon>
        <taxon>Viridiplantae</taxon>
        <taxon>Streptophyta</taxon>
        <taxon>Embryophyta</taxon>
        <taxon>Tracheophyta</taxon>
        <taxon>Spermatophyta</taxon>
        <taxon>Magnoliopsida</taxon>
        <taxon>Liliopsida</taxon>
        <taxon>Poales</taxon>
        <taxon>Poaceae</taxon>
        <taxon>BOP clade</taxon>
        <taxon>Pooideae</taxon>
        <taxon>Poodae</taxon>
        <taxon>Poeae</taxon>
        <taxon>Poeae Chloroplast Group 2 (Poeae type)</taxon>
        <taxon>Loliodinae</taxon>
        <taxon>Loliinae</taxon>
        <taxon>Lolium</taxon>
    </lineage>
</organism>
<dbReference type="CDD" id="cd01650">
    <property type="entry name" value="RT_nLTR_like"/>
    <property type="match status" value="1"/>
</dbReference>
<evidence type="ECO:0000256" key="1">
    <source>
        <dbReference type="SAM" id="MobiDB-lite"/>
    </source>
</evidence>
<accession>A0AAD8QUE4</accession>
<dbReference type="InterPro" id="IPR043502">
    <property type="entry name" value="DNA/RNA_pol_sf"/>
</dbReference>
<name>A0AAD8QUE4_LOLMU</name>
<evidence type="ECO:0000313" key="3">
    <source>
        <dbReference type="EMBL" id="KAK1609158.1"/>
    </source>
</evidence>
<dbReference type="InterPro" id="IPR052343">
    <property type="entry name" value="Retrotransposon-Effector_Assoc"/>
</dbReference>
<keyword evidence="4" id="KW-1185">Reference proteome</keyword>
<comment type="caution">
    <text evidence="3">The sequence shown here is derived from an EMBL/GenBank/DDBJ whole genome shotgun (WGS) entry which is preliminary data.</text>
</comment>
<reference evidence="3" key="1">
    <citation type="submission" date="2023-07" db="EMBL/GenBank/DDBJ databases">
        <title>A chromosome-level genome assembly of Lolium multiflorum.</title>
        <authorList>
            <person name="Chen Y."/>
            <person name="Copetti D."/>
            <person name="Kolliker R."/>
            <person name="Studer B."/>
        </authorList>
    </citation>
    <scope>NUCLEOTIDE SEQUENCE</scope>
    <source>
        <strain evidence="3">02402/16</strain>
        <tissue evidence="3">Leaf</tissue>
    </source>
</reference>
<evidence type="ECO:0000313" key="4">
    <source>
        <dbReference type="Proteomes" id="UP001231189"/>
    </source>
</evidence>
<dbReference type="EMBL" id="JAUUTY010000007">
    <property type="protein sequence ID" value="KAK1609158.1"/>
    <property type="molecule type" value="Genomic_DNA"/>
</dbReference>
<dbReference type="PANTHER" id="PTHR46890">
    <property type="entry name" value="NON-LTR RETROLELEMENT REVERSE TRANSCRIPTASE-LIKE PROTEIN-RELATED"/>
    <property type="match status" value="1"/>
</dbReference>
<gene>
    <name evidence="3" type="ORF">QYE76_032831</name>
</gene>
<dbReference type="Pfam" id="PF00078">
    <property type="entry name" value="RVT_1"/>
    <property type="match status" value="1"/>
</dbReference>